<dbReference type="Pfam" id="PF00046">
    <property type="entry name" value="Homeodomain"/>
    <property type="match status" value="1"/>
</dbReference>
<dbReference type="PROSITE" id="PS00027">
    <property type="entry name" value="HOMEOBOX_1"/>
    <property type="match status" value="1"/>
</dbReference>
<evidence type="ECO:0000256" key="3">
    <source>
        <dbReference type="ARBA" id="ARBA00022473"/>
    </source>
</evidence>
<dbReference type="PANTHER" id="PTHR45659">
    <property type="entry name" value="HOMEOBOX PROTEIN HOX"/>
    <property type="match status" value="1"/>
</dbReference>
<dbReference type="InterPro" id="IPR009057">
    <property type="entry name" value="Homeodomain-like_sf"/>
</dbReference>
<evidence type="ECO:0000256" key="5">
    <source>
        <dbReference type="ARBA" id="ARBA00023155"/>
    </source>
</evidence>
<dbReference type="SUPFAM" id="SSF46689">
    <property type="entry name" value="Homeodomain-like"/>
    <property type="match status" value="1"/>
</dbReference>
<reference evidence="11" key="1">
    <citation type="submission" date="2014-09" db="EMBL/GenBank/DDBJ databases">
        <title>Expression pattern of Hox genes in early development of Litopenaeus vannamei.</title>
        <authorList>
            <person name="Sun X."/>
            <person name="Wei J."/>
            <person name="Yuan J."/>
            <person name="Zhang X."/>
            <person name="Xiang J."/>
        </authorList>
    </citation>
    <scope>NUCLEOTIDE SEQUENCE</scope>
</reference>
<dbReference type="InterPro" id="IPR000047">
    <property type="entry name" value="HTH_motif"/>
</dbReference>
<feature type="region of interest" description="Disordered" evidence="9">
    <location>
        <begin position="264"/>
        <end position="308"/>
    </location>
</feature>
<comment type="similarity">
    <text evidence="2">Belongs to the Antp homeobox family.</text>
</comment>
<keyword evidence="6 7" id="KW-0539">Nucleus</keyword>
<gene>
    <name evidence="11" type="primary">ftz</name>
</gene>
<evidence type="ECO:0000256" key="4">
    <source>
        <dbReference type="ARBA" id="ARBA00023125"/>
    </source>
</evidence>
<evidence type="ECO:0000259" key="10">
    <source>
        <dbReference type="PROSITE" id="PS50071"/>
    </source>
</evidence>
<dbReference type="GO" id="GO:0000981">
    <property type="term" value="F:DNA-binding transcription factor activity, RNA polymerase II-specific"/>
    <property type="evidence" value="ECO:0007669"/>
    <property type="project" value="InterPro"/>
</dbReference>
<keyword evidence="5 7" id="KW-0371">Homeobox</keyword>
<dbReference type="OrthoDB" id="6159439at2759"/>
<evidence type="ECO:0000313" key="11">
    <source>
        <dbReference type="EMBL" id="AKM12288.1"/>
    </source>
</evidence>
<keyword evidence="3" id="KW-0217">Developmental protein</keyword>
<keyword evidence="4 7" id="KW-0238">DNA-binding</keyword>
<dbReference type="GO" id="GO:0005634">
    <property type="term" value="C:nucleus"/>
    <property type="evidence" value="ECO:0007669"/>
    <property type="project" value="UniProtKB-SubCell"/>
</dbReference>
<evidence type="ECO:0000256" key="1">
    <source>
        <dbReference type="ARBA" id="ARBA00004123"/>
    </source>
</evidence>
<dbReference type="AlphaFoldDB" id="A0A0M3N0I4"/>
<dbReference type="Gene3D" id="1.10.10.60">
    <property type="entry name" value="Homeodomain-like"/>
    <property type="match status" value="1"/>
</dbReference>
<feature type="compositionally biased region" description="Gly residues" evidence="9">
    <location>
        <begin position="272"/>
        <end position="283"/>
    </location>
</feature>
<dbReference type="PRINTS" id="PR00031">
    <property type="entry name" value="HTHREPRESSR"/>
</dbReference>
<proteinExistence type="evidence at transcript level"/>
<dbReference type="InterPro" id="IPR017970">
    <property type="entry name" value="Homeobox_CS"/>
</dbReference>
<protein>
    <submittedName>
        <fullName evidence="11">Fushi tarazu</fullName>
    </submittedName>
</protein>
<dbReference type="EMBL" id="KM496280">
    <property type="protein sequence ID" value="AKM12288.1"/>
    <property type="molecule type" value="mRNA"/>
</dbReference>
<feature type="DNA-binding region" description="Homeobox" evidence="7">
    <location>
        <begin position="207"/>
        <end position="266"/>
    </location>
</feature>
<comment type="subcellular location">
    <subcellularLocation>
        <location evidence="1 7 8">Nucleus</location>
    </subcellularLocation>
</comment>
<evidence type="ECO:0000256" key="7">
    <source>
        <dbReference type="PROSITE-ProRule" id="PRU00108"/>
    </source>
</evidence>
<evidence type="ECO:0000256" key="9">
    <source>
        <dbReference type="SAM" id="MobiDB-lite"/>
    </source>
</evidence>
<evidence type="ECO:0000256" key="8">
    <source>
        <dbReference type="RuleBase" id="RU000682"/>
    </source>
</evidence>
<feature type="domain" description="Homeobox" evidence="10">
    <location>
        <begin position="205"/>
        <end position="265"/>
    </location>
</feature>
<sequence length="325" mass="34714">MSSYFANVPSPAANWGAPSQDQYAYMQSAKYPCYSDPAQAYAQYGGMQGYRYPSAYSCALGNMAATKGAYEQSPSPAITATAATSPLGYDQGHNYYMNSATAARNDEAVAQAMSQAVPDSLSPVNSDYSSVKMNSYVAANPMAGLTPTPVSSVPAHPLSPSDALSHAYATAPDAVMQPYTSKTQSPANYYQWVKAYPAAGQEPGSGPKRTRQTYTRYQTLELEKEFHYNRYLTRRRRIEISHALGLTERQIKIWFQNRRMKAKKESKISSAGGEGGAAGGGGGEESEEKEVSSDPSSSPELLTASLAGSLTGTLTGSLTAELTAT</sequence>
<dbReference type="PANTHER" id="PTHR45659:SF4">
    <property type="entry name" value="HOMEOBOX PROTEIN ABDOMINAL-A"/>
    <property type="match status" value="1"/>
</dbReference>
<evidence type="ECO:0000256" key="6">
    <source>
        <dbReference type="ARBA" id="ARBA00023242"/>
    </source>
</evidence>
<feature type="compositionally biased region" description="Low complexity" evidence="9">
    <location>
        <begin position="293"/>
        <end position="308"/>
    </location>
</feature>
<dbReference type="GO" id="GO:0009952">
    <property type="term" value="P:anterior/posterior pattern specification"/>
    <property type="evidence" value="ECO:0007669"/>
    <property type="project" value="TreeGrafter"/>
</dbReference>
<organism evidence="11">
    <name type="scientific">Penaeus vannamei</name>
    <name type="common">Whiteleg shrimp</name>
    <name type="synonym">Litopenaeus vannamei</name>
    <dbReference type="NCBI Taxonomy" id="6689"/>
    <lineage>
        <taxon>Eukaryota</taxon>
        <taxon>Metazoa</taxon>
        <taxon>Ecdysozoa</taxon>
        <taxon>Arthropoda</taxon>
        <taxon>Crustacea</taxon>
        <taxon>Multicrustacea</taxon>
        <taxon>Malacostraca</taxon>
        <taxon>Eumalacostraca</taxon>
        <taxon>Eucarida</taxon>
        <taxon>Decapoda</taxon>
        <taxon>Dendrobranchiata</taxon>
        <taxon>Penaeoidea</taxon>
        <taxon>Penaeidae</taxon>
        <taxon>Penaeus</taxon>
    </lineage>
</organism>
<dbReference type="InterPro" id="IPR001356">
    <property type="entry name" value="HD"/>
</dbReference>
<dbReference type="SMART" id="SM00389">
    <property type="entry name" value="HOX"/>
    <property type="match status" value="1"/>
</dbReference>
<dbReference type="InterPro" id="IPR050296">
    <property type="entry name" value="Antp_homeobox"/>
</dbReference>
<name>A0A0M3N0I4_PENVA</name>
<dbReference type="PRINTS" id="PR00024">
    <property type="entry name" value="HOMEOBOX"/>
</dbReference>
<dbReference type="InterPro" id="IPR020479">
    <property type="entry name" value="HD_metazoa"/>
</dbReference>
<dbReference type="CDD" id="cd00086">
    <property type="entry name" value="homeodomain"/>
    <property type="match status" value="1"/>
</dbReference>
<dbReference type="PROSITE" id="PS50071">
    <property type="entry name" value="HOMEOBOX_2"/>
    <property type="match status" value="1"/>
</dbReference>
<accession>A0A0M3N0I4</accession>
<evidence type="ECO:0000256" key="2">
    <source>
        <dbReference type="ARBA" id="ARBA00009107"/>
    </source>
</evidence>
<dbReference type="GO" id="GO:0000978">
    <property type="term" value="F:RNA polymerase II cis-regulatory region sequence-specific DNA binding"/>
    <property type="evidence" value="ECO:0007669"/>
    <property type="project" value="TreeGrafter"/>
</dbReference>
<dbReference type="GO" id="GO:0000122">
    <property type="term" value="P:negative regulation of transcription by RNA polymerase II"/>
    <property type="evidence" value="ECO:0007669"/>
    <property type="project" value="TreeGrafter"/>
</dbReference>